<evidence type="ECO:0000313" key="10">
    <source>
        <dbReference type="WBParaSite" id="nOo.2.0.1.t07262-RA"/>
    </source>
</evidence>
<dbReference type="InterPro" id="IPR015943">
    <property type="entry name" value="WD40/YVTN_repeat-like_dom_sf"/>
</dbReference>
<feature type="compositionally biased region" description="Polar residues" evidence="6">
    <location>
        <begin position="1"/>
        <end position="11"/>
    </location>
</feature>
<dbReference type="PANTHER" id="PTHR13720">
    <property type="entry name" value="WD-40 REPEAT PROTEIN"/>
    <property type="match status" value="1"/>
</dbReference>
<dbReference type="SUPFAM" id="SSF50978">
    <property type="entry name" value="WD40 repeat-like"/>
    <property type="match status" value="1"/>
</dbReference>
<feature type="domain" description="EML-like first beta-propeller" evidence="7">
    <location>
        <begin position="340"/>
        <end position="471"/>
    </location>
</feature>
<evidence type="ECO:0000256" key="5">
    <source>
        <dbReference type="SAM" id="Coils"/>
    </source>
</evidence>
<dbReference type="Pfam" id="PF23409">
    <property type="entry name" value="Beta-prop_EML"/>
    <property type="match status" value="1"/>
</dbReference>
<dbReference type="WBParaSite" id="nOo.2.0.1.t07262-RA">
    <property type="protein sequence ID" value="nOo.2.0.1.t07262-RA"/>
    <property type="gene ID" value="nOo.2.0.1.g07262"/>
</dbReference>
<dbReference type="InterPro" id="IPR049813">
    <property type="entry name" value="Elp-1-like_TD"/>
</dbReference>
<evidence type="ECO:0000313" key="8">
    <source>
        <dbReference type="EMBL" id="VDK85600.1"/>
    </source>
</evidence>
<dbReference type="Pfam" id="PF03451">
    <property type="entry name" value="HELP"/>
    <property type="match status" value="1"/>
</dbReference>
<feature type="coiled-coil region" evidence="5">
    <location>
        <begin position="35"/>
        <end position="69"/>
    </location>
</feature>
<feature type="region of interest" description="Disordered" evidence="6">
    <location>
        <begin position="129"/>
        <end position="150"/>
    </location>
</feature>
<feature type="region of interest" description="Disordered" evidence="6">
    <location>
        <begin position="1"/>
        <end position="28"/>
    </location>
</feature>
<dbReference type="InterPro" id="IPR036322">
    <property type="entry name" value="WD40_repeat_dom_sf"/>
</dbReference>
<keyword evidence="3" id="KW-0677">Repeat</keyword>
<dbReference type="EMBL" id="UYRW01002527">
    <property type="protein sequence ID" value="VDK85600.1"/>
    <property type="molecule type" value="Genomic_DNA"/>
</dbReference>
<dbReference type="GO" id="GO:0000226">
    <property type="term" value="P:microtubule cytoskeleton organization"/>
    <property type="evidence" value="ECO:0007669"/>
    <property type="project" value="TreeGrafter"/>
</dbReference>
<evidence type="ECO:0000313" key="9">
    <source>
        <dbReference type="Proteomes" id="UP000271087"/>
    </source>
</evidence>
<dbReference type="GO" id="GO:0072686">
    <property type="term" value="C:mitotic spindle"/>
    <property type="evidence" value="ECO:0007669"/>
    <property type="project" value="TreeGrafter"/>
</dbReference>
<evidence type="ECO:0000256" key="3">
    <source>
        <dbReference type="ARBA" id="ARBA00022737"/>
    </source>
</evidence>
<feature type="compositionally biased region" description="Polar residues" evidence="6">
    <location>
        <begin position="136"/>
        <end position="150"/>
    </location>
</feature>
<evidence type="ECO:0000256" key="4">
    <source>
        <dbReference type="ARBA" id="ARBA00023212"/>
    </source>
</evidence>
<comment type="subcellular location">
    <subcellularLocation>
        <location evidence="1">Cytoplasm</location>
        <location evidence="1">Cytoskeleton</location>
    </subcellularLocation>
</comment>
<dbReference type="OrthoDB" id="47802at2759"/>
<reference evidence="8 9" key="2">
    <citation type="submission" date="2018-08" db="EMBL/GenBank/DDBJ databases">
        <authorList>
            <person name="Laetsch R D."/>
            <person name="Stevens L."/>
            <person name="Kumar S."/>
            <person name="Blaxter L. M."/>
        </authorList>
    </citation>
    <scope>NUCLEOTIDE SEQUENCE [LARGE SCALE GENOMIC DNA]</scope>
</reference>
<proteinExistence type="predicted"/>
<feature type="compositionally biased region" description="Acidic residues" evidence="6">
    <location>
        <begin position="12"/>
        <end position="28"/>
    </location>
</feature>
<keyword evidence="2" id="KW-0853">WD repeat</keyword>
<dbReference type="CDD" id="cd21931">
    <property type="entry name" value="TD_EMAP-like"/>
    <property type="match status" value="1"/>
</dbReference>
<reference evidence="10" key="1">
    <citation type="submission" date="2016-06" db="UniProtKB">
        <authorList>
            <consortium name="WormBaseParasite"/>
        </authorList>
    </citation>
    <scope>IDENTIFICATION</scope>
</reference>
<keyword evidence="9" id="KW-1185">Reference proteome</keyword>
<evidence type="ECO:0000256" key="1">
    <source>
        <dbReference type="ARBA" id="ARBA00004245"/>
    </source>
</evidence>
<keyword evidence="4" id="KW-0963">Cytoplasm</keyword>
<feature type="region of interest" description="Disordered" evidence="6">
    <location>
        <begin position="76"/>
        <end position="100"/>
    </location>
</feature>
<dbReference type="Gene3D" id="2.130.10.10">
    <property type="entry name" value="YVTN repeat-like/Quinoprotein amine dehydrogenase"/>
    <property type="match status" value="1"/>
</dbReference>
<dbReference type="PANTHER" id="PTHR13720:SF50">
    <property type="entry name" value="ECHINODERM MICROTUBULE-ASSOCIATED PROTEIN-LIKE 2"/>
    <property type="match status" value="1"/>
</dbReference>
<dbReference type="AlphaFoldDB" id="A0A182EGN8"/>
<dbReference type="Proteomes" id="UP000271087">
    <property type="component" value="Unassembled WGS sequence"/>
</dbReference>
<dbReference type="GO" id="GO:0008017">
    <property type="term" value="F:microtubule binding"/>
    <property type="evidence" value="ECO:0007669"/>
    <property type="project" value="TreeGrafter"/>
</dbReference>
<evidence type="ECO:0000256" key="2">
    <source>
        <dbReference type="ARBA" id="ARBA00022574"/>
    </source>
</evidence>
<organism evidence="10">
    <name type="scientific">Onchocerca ochengi</name>
    <name type="common">Filarial nematode worm</name>
    <dbReference type="NCBI Taxonomy" id="42157"/>
    <lineage>
        <taxon>Eukaryota</taxon>
        <taxon>Metazoa</taxon>
        <taxon>Ecdysozoa</taxon>
        <taxon>Nematoda</taxon>
        <taxon>Chromadorea</taxon>
        <taxon>Rhabditida</taxon>
        <taxon>Spirurina</taxon>
        <taxon>Spiruromorpha</taxon>
        <taxon>Filarioidea</taxon>
        <taxon>Onchocercidae</taxon>
        <taxon>Onchocerca</taxon>
    </lineage>
</organism>
<accession>A0A182EGN8</accession>
<gene>
    <name evidence="8" type="ORF">NOO_LOCUS7262</name>
</gene>
<evidence type="ECO:0000256" key="6">
    <source>
        <dbReference type="SAM" id="MobiDB-lite"/>
    </source>
</evidence>
<sequence>MLNNMDGSSSIDNDDDDDDDDDNDDDNDGILWNRIVDLENQIQSQEEELMCLRSTAAETLRRLNDLEQKSLLTTTATTTTTTTSSIPAMRTATARSSPPSRILQLTPTSAHNLHSTTSKNRLINGHTVCPTDENDNQTVSNGTVSNGKHFSVQTNSRLGRNIRRNTEKFDQHNQEMDVKSPATMLRMKKWLSSADVKCRKAGRRISQERLMKNSKIGTSAANLSHCKSTSKLGPTNSLNSSQYSLSRFGLELREPSFLCEKGVLQVFVNGKSVHLPVPNTITGLDLTHELDAPTCEPTLNWVYGYRGKDCRGNLHELPTGEIVYFTGTIVVLHNPNEGLQRYYTKHTSDIKCMAIHPNKLHIATGQTSRRFLEKSSFNIHRSPISSITELNNILETDQYKAHVRIWDSVTLQTLRTIGTGDASANFDRGVQCCAFSRAACMQLAIIDDSYEHILSIWDWQKGKKIAETKESF</sequence>
<keyword evidence="5" id="KW-0175">Coiled coil</keyword>
<dbReference type="InterPro" id="IPR050630">
    <property type="entry name" value="WD_repeat_EMAP"/>
</dbReference>
<evidence type="ECO:0000259" key="7">
    <source>
        <dbReference type="Pfam" id="PF23409"/>
    </source>
</evidence>
<dbReference type="InterPro" id="IPR055439">
    <property type="entry name" value="Beta-prop_EML_1st"/>
</dbReference>
<keyword evidence="4" id="KW-0206">Cytoskeleton</keyword>
<name>A0A182EGN8_ONCOC</name>
<dbReference type="STRING" id="42157.A0A182EGN8"/>
<dbReference type="InterPro" id="IPR005108">
    <property type="entry name" value="HELP"/>
</dbReference>
<protein>
    <submittedName>
        <fullName evidence="10">HELP domain-containing protein</fullName>
    </submittedName>
</protein>